<dbReference type="EMBL" id="JACBKZ010000004">
    <property type="protein sequence ID" value="KAF5951203.1"/>
    <property type="molecule type" value="Genomic_DNA"/>
</dbReference>
<evidence type="ECO:0000313" key="1">
    <source>
        <dbReference type="EMBL" id="KAF5951203.1"/>
    </source>
</evidence>
<evidence type="ECO:0000313" key="2">
    <source>
        <dbReference type="Proteomes" id="UP000593564"/>
    </source>
</evidence>
<name>A0A7J7HE80_CAMSI</name>
<comment type="caution">
    <text evidence="1">The sequence shown here is derived from an EMBL/GenBank/DDBJ whole genome shotgun (WGS) entry which is preliminary data.</text>
</comment>
<gene>
    <name evidence="1" type="ORF">HYC85_009147</name>
</gene>
<protein>
    <submittedName>
        <fullName evidence="1">Uncharacterized protein</fullName>
    </submittedName>
</protein>
<sequence length="106" mass="11682">MPTTVGDALIQHPLYLDLKLCKDKTLKTAEAKHEICNRAIQQTERGTTSTAESCFRGPGNLSTNRPLQLPSIFPASVEAYISDFLLPLAINITVLRINKICRQTGV</sequence>
<accession>A0A7J7HE80</accession>
<proteinExistence type="predicted"/>
<dbReference type="AlphaFoldDB" id="A0A7J7HE80"/>
<keyword evidence="2" id="KW-1185">Reference proteome</keyword>
<reference evidence="2" key="1">
    <citation type="journal article" date="2020" name="Nat. Commun.">
        <title>Genome assembly of wild tea tree DASZ reveals pedigree and selection history of tea varieties.</title>
        <authorList>
            <person name="Zhang W."/>
            <person name="Zhang Y."/>
            <person name="Qiu H."/>
            <person name="Guo Y."/>
            <person name="Wan H."/>
            <person name="Zhang X."/>
            <person name="Scossa F."/>
            <person name="Alseekh S."/>
            <person name="Zhang Q."/>
            <person name="Wang P."/>
            <person name="Xu L."/>
            <person name="Schmidt M.H."/>
            <person name="Jia X."/>
            <person name="Li D."/>
            <person name="Zhu A."/>
            <person name="Guo F."/>
            <person name="Chen W."/>
            <person name="Ni D."/>
            <person name="Usadel B."/>
            <person name="Fernie A.R."/>
            <person name="Wen W."/>
        </authorList>
    </citation>
    <scope>NUCLEOTIDE SEQUENCE [LARGE SCALE GENOMIC DNA]</scope>
    <source>
        <strain evidence="2">cv. G240</strain>
    </source>
</reference>
<organism evidence="1 2">
    <name type="scientific">Camellia sinensis</name>
    <name type="common">Tea plant</name>
    <name type="synonym">Thea sinensis</name>
    <dbReference type="NCBI Taxonomy" id="4442"/>
    <lineage>
        <taxon>Eukaryota</taxon>
        <taxon>Viridiplantae</taxon>
        <taxon>Streptophyta</taxon>
        <taxon>Embryophyta</taxon>
        <taxon>Tracheophyta</taxon>
        <taxon>Spermatophyta</taxon>
        <taxon>Magnoliopsida</taxon>
        <taxon>eudicotyledons</taxon>
        <taxon>Gunneridae</taxon>
        <taxon>Pentapetalae</taxon>
        <taxon>asterids</taxon>
        <taxon>Ericales</taxon>
        <taxon>Theaceae</taxon>
        <taxon>Camellia</taxon>
    </lineage>
</organism>
<dbReference type="Proteomes" id="UP000593564">
    <property type="component" value="Unassembled WGS sequence"/>
</dbReference>
<reference evidence="1 2" key="2">
    <citation type="submission" date="2020-07" db="EMBL/GenBank/DDBJ databases">
        <title>Genome assembly of wild tea tree DASZ reveals pedigree and selection history of tea varieties.</title>
        <authorList>
            <person name="Zhang W."/>
        </authorList>
    </citation>
    <scope>NUCLEOTIDE SEQUENCE [LARGE SCALE GENOMIC DNA]</scope>
    <source>
        <strain evidence="2">cv. G240</strain>
        <tissue evidence="1">Leaf</tissue>
    </source>
</reference>